<dbReference type="Proteomes" id="UP001375539">
    <property type="component" value="Unassembled WGS sequence"/>
</dbReference>
<organism evidence="1 2">
    <name type="scientific">Streptomyces pratisoli</name>
    <dbReference type="NCBI Taxonomy" id="3139917"/>
    <lineage>
        <taxon>Bacteria</taxon>
        <taxon>Bacillati</taxon>
        <taxon>Actinomycetota</taxon>
        <taxon>Actinomycetes</taxon>
        <taxon>Kitasatosporales</taxon>
        <taxon>Streptomycetaceae</taxon>
        <taxon>Streptomyces</taxon>
    </lineage>
</organism>
<reference evidence="1" key="1">
    <citation type="submission" date="2024-03" db="EMBL/GenBank/DDBJ databases">
        <title>Novel Streptomyces species of biotechnological and ecological value are a feature of Machair soil.</title>
        <authorList>
            <person name="Prole J.R."/>
            <person name="Goodfellow M."/>
            <person name="Allenby N."/>
            <person name="Ward A.C."/>
        </authorList>
    </citation>
    <scope>NUCLEOTIDE SEQUENCE</scope>
    <source>
        <strain evidence="1">MS1.AVA.4</strain>
    </source>
</reference>
<sequence length="247" mass="25635">MTALGRAELTLLVRNRTALFVALLMPVAMVVPLRSTLDRFDLAGTGVTVGGALLTGAIGLVLILVVYLNLTSAFVARREELVLKRLRTGEVSDLEVLAGTALPAAALALVQCALIVVAGAAFLGTGAPPRPELLLAGVLLGTVLMTALAAATSAITRTVESSQITTMPLFLVTAAGSGLFVPLDLLPERIASVCELLPMTGAVRLVEAGLLGGAGAADWAGAALSALAWTVISVFAVRRWFRWEPRR</sequence>
<evidence type="ECO:0000313" key="1">
    <source>
        <dbReference type="EMBL" id="MEJ8658263.1"/>
    </source>
</evidence>
<name>A0ACC6QJ58_9ACTN</name>
<comment type="caution">
    <text evidence="1">The sequence shown here is derived from an EMBL/GenBank/DDBJ whole genome shotgun (WGS) entry which is preliminary data.</text>
</comment>
<proteinExistence type="predicted"/>
<protein>
    <submittedName>
        <fullName evidence="1">ABC transporter permease</fullName>
    </submittedName>
</protein>
<dbReference type="EMBL" id="JBBKAI010000002">
    <property type="protein sequence ID" value="MEJ8658263.1"/>
    <property type="molecule type" value="Genomic_DNA"/>
</dbReference>
<evidence type="ECO:0000313" key="2">
    <source>
        <dbReference type="Proteomes" id="UP001375539"/>
    </source>
</evidence>
<keyword evidence="2" id="KW-1185">Reference proteome</keyword>
<accession>A0ACC6QJ58</accession>
<gene>
    <name evidence="1" type="ORF">WKI58_17325</name>
</gene>